<dbReference type="PANTHER" id="PTHR21625:SF1">
    <property type="entry name" value="DYNEIN REGULATORY COMPLEX PROTEIN 1"/>
    <property type="match status" value="1"/>
</dbReference>
<feature type="compositionally biased region" description="Polar residues" evidence="11">
    <location>
        <begin position="1"/>
        <end position="11"/>
    </location>
</feature>
<keyword evidence="6" id="KW-0969">Cilium</keyword>
<dbReference type="GO" id="GO:0005858">
    <property type="term" value="C:axonemal dynein complex"/>
    <property type="evidence" value="ECO:0007669"/>
    <property type="project" value="InterPro"/>
</dbReference>
<name>A0A6P8Q5Y9_GEOSA</name>
<proteinExistence type="inferred from homology"/>
<evidence type="ECO:0000256" key="9">
    <source>
        <dbReference type="ARBA" id="ARBA00046115"/>
    </source>
</evidence>
<protein>
    <recommendedName>
        <fullName evidence="3">Dynein regulatory complex protein 1</fullName>
    </recommendedName>
    <alternativeName>
        <fullName evidence="8">Coiled-coil domain-containing protein 164</fullName>
    </alternativeName>
</protein>
<dbReference type="GO" id="GO:0003352">
    <property type="term" value="P:regulation of cilium movement"/>
    <property type="evidence" value="ECO:0007669"/>
    <property type="project" value="TreeGrafter"/>
</dbReference>
<dbReference type="RefSeq" id="XP_033791699.1">
    <property type="nucleotide sequence ID" value="XM_033935808.1"/>
</dbReference>
<feature type="region of interest" description="Disordered" evidence="11">
    <location>
        <begin position="1"/>
        <end position="27"/>
    </location>
</feature>
<evidence type="ECO:0000256" key="7">
    <source>
        <dbReference type="ARBA" id="ARBA00023273"/>
    </source>
</evidence>
<evidence type="ECO:0000313" key="14">
    <source>
        <dbReference type="Proteomes" id="UP000515159"/>
    </source>
</evidence>
<dbReference type="GO" id="GO:0060285">
    <property type="term" value="P:cilium-dependent cell motility"/>
    <property type="evidence" value="ECO:0007669"/>
    <property type="project" value="TreeGrafter"/>
</dbReference>
<keyword evidence="4" id="KW-0282">Flagellum</keyword>
<evidence type="ECO:0000256" key="3">
    <source>
        <dbReference type="ARBA" id="ARBA00013815"/>
    </source>
</evidence>
<sequence length="725" mass="85509">MSRPESTSTATGAEEDAGPSIYSDDPDERILARRLRIASKEEAKRRAFRTDGSDINLEMKEDLSRSKKQIEDSRQILTKLLNDGTQLVTNIQVAADAREAQRRADERDLKRLRVEKLENEAKSSMDIFEEITTEWLSAKTKEIPQDLWELLNSQQQKCARMIEDKNKVISDLQQELKIKDDQYVKDLKKQAEDTDLLIERMEEQIKNLTKIYREELLQIEKAFELERRELLDKNKKKWDEGMKARSDKELENLINRMKKVEEYARMLKQLRVQDADEYSMIKIKLETDVQILQQQLQQMKATYQLNQEKLEYNFQVLKKRDEENTITKAQQKRKLNRLHDVLNSLKQKLAKQIKQYQEENQALADDYKRIVELCKDVQRKMRHFSIIDKKKFEDIWIMNEEEMKEMMRKALKTDKIIHEQQLGLPWVKPDYWFLDNVGPIVPQFRKKKTASEVAEEVMLLAVDKHIQIKEDKEFKESVCMDSGATDTEIDPSLQFSPKTVKQILEILCDESGFLMEDKLLKLLSPLEKDERSLLKLDSVFQALGIESEDDVYKLVDFFLKYKTQHLSSELEKDYEIDETELAEEPEEILCAQLQKIISSELIHPNDVLHALRVFVFEYKKPREKSLQTKHSLLEERDNSEDAAYWDAMAKVIPESKLKLWNALEEALEKYYNVLTQRSKLLKDTASLRQQNSELRVLMHQYLNSKVNTELQVPPSQVLQLDFYQA</sequence>
<comment type="function">
    <text evidence="9">Component of the nexin-dynein regulatory complex (N-DRC) a key regulator of ciliary/flagellar motility which maintains the alignment and integrity of the distal axoneme and regulates microtubule sliding in motile axonemes. Plays a critical role in the assembly of N-DRC and also stabilizes the assembly of multiple inner dynein arms and radial spokes. Coassembles with CCDC65/DRC2 to form a central scaffold needed for assembly of the N-DRC and its attachment to the outer doublet microtubules.</text>
</comment>
<evidence type="ECO:0000256" key="6">
    <source>
        <dbReference type="ARBA" id="ARBA00023069"/>
    </source>
</evidence>
<dbReference type="AlphaFoldDB" id="A0A6P8Q5Y9"/>
<feature type="coiled-coil region" evidence="10">
    <location>
        <begin position="162"/>
        <end position="218"/>
    </location>
</feature>
<dbReference type="Pfam" id="PF14775">
    <property type="entry name" value="NYD-SP28_assoc"/>
    <property type="match status" value="1"/>
</dbReference>
<keyword evidence="7" id="KW-0966">Cell projection</keyword>
<keyword evidence="14" id="KW-1185">Reference proteome</keyword>
<evidence type="ECO:0000256" key="2">
    <source>
        <dbReference type="ARBA" id="ARBA00009688"/>
    </source>
</evidence>
<keyword evidence="5 10" id="KW-0175">Coiled coil</keyword>
<accession>A0A6P8Q5Y9</accession>
<dbReference type="InterPro" id="IPR039505">
    <property type="entry name" value="DRC1/2_N"/>
</dbReference>
<feature type="coiled-coil region" evidence="10">
    <location>
        <begin position="243"/>
        <end position="373"/>
    </location>
</feature>
<gene>
    <name evidence="15" type="primary">DRC1</name>
</gene>
<evidence type="ECO:0000256" key="8">
    <source>
        <dbReference type="ARBA" id="ARBA00031554"/>
    </source>
</evidence>
<evidence type="ECO:0000259" key="13">
    <source>
        <dbReference type="Pfam" id="PF14775"/>
    </source>
</evidence>
<dbReference type="InParanoid" id="A0A6P8Q5Y9"/>
<dbReference type="Proteomes" id="UP000515159">
    <property type="component" value="Chromosome 3"/>
</dbReference>
<evidence type="ECO:0000313" key="15">
    <source>
        <dbReference type="RefSeq" id="XP_033791699.1"/>
    </source>
</evidence>
<dbReference type="GeneID" id="117356524"/>
<dbReference type="InterPro" id="IPR039750">
    <property type="entry name" value="DRC1/DRC2"/>
</dbReference>
<feature type="domain" description="Dynein regulatory complex protein 1/2 N-terminal" evidence="12">
    <location>
        <begin position="93"/>
        <end position="193"/>
    </location>
</feature>
<dbReference type="CTD" id="92749"/>
<evidence type="ECO:0000256" key="4">
    <source>
        <dbReference type="ARBA" id="ARBA00022846"/>
    </source>
</evidence>
<organism evidence="14 15">
    <name type="scientific">Geotrypetes seraphini</name>
    <name type="common">Gaboon caecilian</name>
    <name type="synonym">Caecilia seraphini</name>
    <dbReference type="NCBI Taxonomy" id="260995"/>
    <lineage>
        <taxon>Eukaryota</taxon>
        <taxon>Metazoa</taxon>
        <taxon>Chordata</taxon>
        <taxon>Craniata</taxon>
        <taxon>Vertebrata</taxon>
        <taxon>Euteleostomi</taxon>
        <taxon>Amphibia</taxon>
        <taxon>Gymnophiona</taxon>
        <taxon>Geotrypetes</taxon>
    </lineage>
</organism>
<comment type="similarity">
    <text evidence="2">Belongs to the DRC1 family.</text>
</comment>
<evidence type="ECO:0000259" key="12">
    <source>
        <dbReference type="Pfam" id="PF14772"/>
    </source>
</evidence>
<dbReference type="KEGG" id="gsh:117356524"/>
<dbReference type="FunCoup" id="A0A6P8Q5Y9">
    <property type="interactions" value="107"/>
</dbReference>
<dbReference type="GO" id="GO:0070286">
    <property type="term" value="P:axonemal dynein complex assembly"/>
    <property type="evidence" value="ECO:0007669"/>
    <property type="project" value="InterPro"/>
</dbReference>
<dbReference type="Pfam" id="PF14772">
    <property type="entry name" value="NYD-SP28"/>
    <property type="match status" value="1"/>
</dbReference>
<evidence type="ECO:0000256" key="5">
    <source>
        <dbReference type="ARBA" id="ARBA00023054"/>
    </source>
</evidence>
<dbReference type="InterPro" id="IPR029440">
    <property type="entry name" value="DRC1_C"/>
</dbReference>
<evidence type="ECO:0000256" key="1">
    <source>
        <dbReference type="ARBA" id="ARBA00004611"/>
    </source>
</evidence>
<comment type="subcellular location">
    <subcellularLocation>
        <location evidence="1">Cytoplasm</location>
        <location evidence="1">Cytoskeleton</location>
        <location evidence="1">Flagellum axoneme</location>
    </subcellularLocation>
</comment>
<evidence type="ECO:0000256" key="10">
    <source>
        <dbReference type="SAM" id="Coils"/>
    </source>
</evidence>
<reference evidence="15" key="1">
    <citation type="submission" date="2025-08" db="UniProtKB">
        <authorList>
            <consortium name="RefSeq"/>
        </authorList>
    </citation>
    <scope>IDENTIFICATION</scope>
</reference>
<feature type="domain" description="Dynein regulatory complex protein 1 C-terminal" evidence="13">
    <location>
        <begin position="643"/>
        <end position="702"/>
    </location>
</feature>
<dbReference type="OrthoDB" id="10260459at2759"/>
<evidence type="ECO:0000256" key="11">
    <source>
        <dbReference type="SAM" id="MobiDB-lite"/>
    </source>
</evidence>
<dbReference type="PANTHER" id="PTHR21625">
    <property type="entry name" value="NYD-SP28 PROTEIN"/>
    <property type="match status" value="1"/>
</dbReference>